<dbReference type="SMART" id="SM00347">
    <property type="entry name" value="HTH_MARR"/>
    <property type="match status" value="1"/>
</dbReference>
<proteinExistence type="predicted"/>
<name>A0A7W5ABQ4_9ACTN</name>
<dbReference type="AlphaFoldDB" id="A0A7W5ABQ4"/>
<accession>A0A7W5ABQ4</accession>
<dbReference type="RefSeq" id="WP_229794430.1">
    <property type="nucleotide sequence ID" value="NZ_BMPW01000001.1"/>
</dbReference>
<dbReference type="GO" id="GO:0003677">
    <property type="term" value="F:DNA binding"/>
    <property type="evidence" value="ECO:0007669"/>
    <property type="project" value="UniProtKB-KW"/>
</dbReference>
<gene>
    <name evidence="5" type="ORF">FHR83_000937</name>
</gene>
<dbReference type="PANTHER" id="PTHR42756:SF1">
    <property type="entry name" value="TRANSCRIPTIONAL REPRESSOR OF EMRAB OPERON"/>
    <property type="match status" value="1"/>
</dbReference>
<sequence length="190" mass="20835">MHDANKWFSPGFHWYRPRSDGPVPAISTSQEERAVGEKEQLIADIMGAQIRLEHLFAGDRSDPLFSSHLTMSQLKIMLLLARHGTIAGGELARMVGVGAAALSGMIDRLVVQELVTRTEDVHDRRVRRIGLTRAGTELIDGIITAGATKQRELLSRLSAEELAIVAQAMELLLREAAACPPPEPEPEPED</sequence>
<dbReference type="SUPFAM" id="SSF46785">
    <property type="entry name" value="Winged helix' DNA-binding domain"/>
    <property type="match status" value="1"/>
</dbReference>
<keyword evidence="6" id="KW-1185">Reference proteome</keyword>
<reference evidence="5 6" key="1">
    <citation type="submission" date="2020-08" db="EMBL/GenBank/DDBJ databases">
        <title>Genomic Encyclopedia of Type Strains, Phase III (KMG-III): the genomes of soil and plant-associated and newly described type strains.</title>
        <authorList>
            <person name="Whitman W."/>
        </authorList>
    </citation>
    <scope>NUCLEOTIDE SEQUENCE [LARGE SCALE GENOMIC DNA]</scope>
    <source>
        <strain evidence="5 6">CECT 3287</strain>
    </source>
</reference>
<protein>
    <submittedName>
        <fullName evidence="5">DNA-binding MarR family transcriptional regulator</fullName>
    </submittedName>
</protein>
<dbReference type="InterPro" id="IPR023187">
    <property type="entry name" value="Tscrpt_reg_MarR-type_CS"/>
</dbReference>
<evidence type="ECO:0000313" key="6">
    <source>
        <dbReference type="Proteomes" id="UP000590749"/>
    </source>
</evidence>
<dbReference type="Gene3D" id="1.10.10.10">
    <property type="entry name" value="Winged helix-like DNA-binding domain superfamily/Winged helix DNA-binding domain"/>
    <property type="match status" value="1"/>
</dbReference>
<keyword evidence="2 5" id="KW-0238">DNA-binding</keyword>
<keyword evidence="1" id="KW-0805">Transcription regulation</keyword>
<dbReference type="InterPro" id="IPR036388">
    <property type="entry name" value="WH-like_DNA-bd_sf"/>
</dbReference>
<dbReference type="Pfam" id="PF01047">
    <property type="entry name" value="MarR"/>
    <property type="match status" value="1"/>
</dbReference>
<dbReference type="InterPro" id="IPR000835">
    <property type="entry name" value="HTH_MarR-typ"/>
</dbReference>
<comment type="caution">
    <text evidence="5">The sequence shown here is derived from an EMBL/GenBank/DDBJ whole genome shotgun (WGS) entry which is preliminary data.</text>
</comment>
<dbReference type="EMBL" id="JACHXF010000001">
    <property type="protein sequence ID" value="MBB3093303.1"/>
    <property type="molecule type" value="Genomic_DNA"/>
</dbReference>
<evidence type="ECO:0000256" key="1">
    <source>
        <dbReference type="ARBA" id="ARBA00023015"/>
    </source>
</evidence>
<evidence type="ECO:0000256" key="2">
    <source>
        <dbReference type="ARBA" id="ARBA00023125"/>
    </source>
</evidence>
<keyword evidence="3" id="KW-0804">Transcription</keyword>
<dbReference type="PROSITE" id="PS50995">
    <property type="entry name" value="HTH_MARR_2"/>
    <property type="match status" value="1"/>
</dbReference>
<dbReference type="PANTHER" id="PTHR42756">
    <property type="entry name" value="TRANSCRIPTIONAL REGULATOR, MARR"/>
    <property type="match status" value="1"/>
</dbReference>
<evidence type="ECO:0000256" key="3">
    <source>
        <dbReference type="ARBA" id="ARBA00023163"/>
    </source>
</evidence>
<evidence type="ECO:0000313" key="5">
    <source>
        <dbReference type="EMBL" id="MBB3093303.1"/>
    </source>
</evidence>
<dbReference type="PROSITE" id="PS01117">
    <property type="entry name" value="HTH_MARR_1"/>
    <property type="match status" value="1"/>
</dbReference>
<dbReference type="PRINTS" id="PR00598">
    <property type="entry name" value="HTHMARR"/>
</dbReference>
<feature type="domain" description="HTH marR-type" evidence="4">
    <location>
        <begin position="38"/>
        <end position="174"/>
    </location>
</feature>
<organism evidence="5 6">
    <name type="scientific">Actinoplanes campanulatus</name>
    <dbReference type="NCBI Taxonomy" id="113559"/>
    <lineage>
        <taxon>Bacteria</taxon>
        <taxon>Bacillati</taxon>
        <taxon>Actinomycetota</taxon>
        <taxon>Actinomycetes</taxon>
        <taxon>Micromonosporales</taxon>
        <taxon>Micromonosporaceae</taxon>
        <taxon>Actinoplanes</taxon>
    </lineage>
</organism>
<dbReference type="Proteomes" id="UP000590749">
    <property type="component" value="Unassembled WGS sequence"/>
</dbReference>
<evidence type="ECO:0000259" key="4">
    <source>
        <dbReference type="PROSITE" id="PS50995"/>
    </source>
</evidence>
<dbReference type="InterPro" id="IPR036390">
    <property type="entry name" value="WH_DNA-bd_sf"/>
</dbReference>
<dbReference type="GO" id="GO:0003700">
    <property type="term" value="F:DNA-binding transcription factor activity"/>
    <property type="evidence" value="ECO:0007669"/>
    <property type="project" value="InterPro"/>
</dbReference>